<dbReference type="Proteomes" id="UP000287243">
    <property type="component" value="Chromosome"/>
</dbReference>
<dbReference type="CDD" id="cd02012">
    <property type="entry name" value="TPP_TK"/>
    <property type="match status" value="1"/>
</dbReference>
<proteinExistence type="inferred from homology"/>
<evidence type="ECO:0000259" key="4">
    <source>
        <dbReference type="Pfam" id="PF00456"/>
    </source>
</evidence>
<comment type="similarity">
    <text evidence="2">Belongs to the transketolase family.</text>
</comment>
<comment type="cofactor">
    <cofactor evidence="1">
        <name>thiamine diphosphate</name>
        <dbReference type="ChEBI" id="CHEBI:58937"/>
    </cofactor>
</comment>
<dbReference type="KEGG" id="vai:BU251_02220"/>
<evidence type="ECO:0000256" key="3">
    <source>
        <dbReference type="ARBA" id="ARBA00023052"/>
    </source>
</evidence>
<dbReference type="EMBL" id="CP019384">
    <property type="protein sequence ID" value="QAT17985.1"/>
    <property type="molecule type" value="Genomic_DNA"/>
</dbReference>
<sequence>MNLECLKIRKEILKISRATGHGHIPSCFSVVEVLCALYETIRHDPKNPAWDERDIFILSKGHASLALYCVLARFGYFDISKVYSFGQFESSFGCHPDRFKIPGIEASTGSLGHGIGIAVGAALALKIKKENERRVYTVIGDGESNEGSVWEAVMVATNLKLDNLTVIYDNNMSHARGLQIPNPKDRFKAFGCCVSEVNGHDLAALKKEIRKKDRRVRVIIAHTKKGYGCAAMMKDHYAWHRRAPSDQELEEFCKELG</sequence>
<name>A0A410P706_VELA1</name>
<gene>
    <name evidence="5" type="ORF">BU251_02220</name>
</gene>
<dbReference type="AlphaFoldDB" id="A0A410P706"/>
<dbReference type="PANTHER" id="PTHR47514:SF1">
    <property type="entry name" value="TRANSKETOLASE N-TERMINAL SECTION-RELATED"/>
    <property type="match status" value="1"/>
</dbReference>
<evidence type="ECO:0000313" key="5">
    <source>
        <dbReference type="EMBL" id="QAT17985.1"/>
    </source>
</evidence>
<dbReference type="PANTHER" id="PTHR47514">
    <property type="entry name" value="TRANSKETOLASE N-TERMINAL SECTION-RELATED"/>
    <property type="match status" value="1"/>
</dbReference>
<evidence type="ECO:0000256" key="2">
    <source>
        <dbReference type="ARBA" id="ARBA00007131"/>
    </source>
</evidence>
<feature type="domain" description="Transketolase N-terminal" evidence="4">
    <location>
        <begin position="18"/>
        <end position="256"/>
    </location>
</feature>
<organism evidence="5 6">
    <name type="scientific">Velamenicoccus archaeovorus</name>
    <dbReference type="NCBI Taxonomy" id="1930593"/>
    <lineage>
        <taxon>Bacteria</taxon>
        <taxon>Pseudomonadati</taxon>
        <taxon>Candidatus Omnitrophota</taxon>
        <taxon>Candidatus Velamenicoccus</taxon>
    </lineage>
</organism>
<keyword evidence="3" id="KW-0786">Thiamine pyrophosphate</keyword>
<evidence type="ECO:0000256" key="1">
    <source>
        <dbReference type="ARBA" id="ARBA00001964"/>
    </source>
</evidence>
<dbReference type="Gene3D" id="3.40.50.970">
    <property type="match status" value="1"/>
</dbReference>
<keyword evidence="6" id="KW-1185">Reference proteome</keyword>
<accession>A0A410P706</accession>
<dbReference type="Pfam" id="PF00456">
    <property type="entry name" value="Transketolase_N"/>
    <property type="match status" value="1"/>
</dbReference>
<dbReference type="SUPFAM" id="SSF52518">
    <property type="entry name" value="Thiamin diphosphate-binding fold (THDP-binding)"/>
    <property type="match status" value="1"/>
</dbReference>
<dbReference type="InterPro" id="IPR005474">
    <property type="entry name" value="Transketolase_N"/>
</dbReference>
<dbReference type="InterPro" id="IPR029061">
    <property type="entry name" value="THDP-binding"/>
</dbReference>
<evidence type="ECO:0000313" key="6">
    <source>
        <dbReference type="Proteomes" id="UP000287243"/>
    </source>
</evidence>
<reference evidence="5 6" key="1">
    <citation type="submission" date="2017-01" db="EMBL/GenBank/DDBJ databases">
        <title>First insights into the biology of 'candidatus Vampirococcus archaeovorus'.</title>
        <authorList>
            <person name="Kizina J."/>
            <person name="Jordan S."/>
            <person name="Stueber K."/>
            <person name="Reinhardt R."/>
            <person name="Harder J."/>
        </authorList>
    </citation>
    <scope>NUCLEOTIDE SEQUENCE [LARGE SCALE GENOMIC DNA]</scope>
    <source>
        <strain evidence="5 6">LiM</strain>
    </source>
</reference>
<protein>
    <submittedName>
        <fullName evidence="5">Transketolase, N-terminal section</fullName>
    </submittedName>
</protein>